<feature type="transmembrane region" description="Helical" evidence="6">
    <location>
        <begin position="12"/>
        <end position="31"/>
    </location>
</feature>
<feature type="domain" description="HAMP" evidence="9">
    <location>
        <begin position="380"/>
        <end position="433"/>
    </location>
</feature>
<keyword evidence="2" id="KW-0997">Cell inner membrane</keyword>
<dbReference type="SUPFAM" id="SSF58104">
    <property type="entry name" value="Methyl-accepting chemotaxis protein (MCP) signaling domain"/>
    <property type="match status" value="1"/>
</dbReference>
<dbReference type="RefSeq" id="WP_099553728.1">
    <property type="nucleotide sequence ID" value="NZ_LT960614.1"/>
</dbReference>
<gene>
    <name evidence="10" type="primary">tsr</name>
    <name evidence="10" type="ORF">HDIA_0309</name>
</gene>
<keyword evidence="11" id="KW-1185">Reference proteome</keyword>
<evidence type="ECO:0000256" key="4">
    <source>
        <dbReference type="ARBA" id="ARBA00029447"/>
    </source>
</evidence>
<dbReference type="PANTHER" id="PTHR32089:SF112">
    <property type="entry name" value="LYSOZYME-LIKE PROTEIN-RELATED"/>
    <property type="match status" value="1"/>
</dbReference>
<dbReference type="InterPro" id="IPR004089">
    <property type="entry name" value="MCPsignal_dom"/>
</dbReference>
<evidence type="ECO:0000259" key="8">
    <source>
        <dbReference type="PROSITE" id="PS50192"/>
    </source>
</evidence>
<comment type="similarity">
    <text evidence="4">Belongs to the methyl-accepting chemotaxis (MCP) protein family.</text>
</comment>
<evidence type="ECO:0000256" key="1">
    <source>
        <dbReference type="ARBA" id="ARBA00004429"/>
    </source>
</evidence>
<keyword evidence="10" id="KW-0675">Receptor</keyword>
<feature type="transmembrane region" description="Helical" evidence="6">
    <location>
        <begin position="357"/>
        <end position="379"/>
    </location>
</feature>
<name>A0A2C9D0R9_9HYPH</name>
<reference evidence="11" key="1">
    <citation type="submission" date="2017-09" db="EMBL/GenBank/DDBJ databases">
        <title>Genome sequence of Nannocystis excedens DSM 71.</title>
        <authorList>
            <person name="Blom J."/>
        </authorList>
    </citation>
    <scope>NUCLEOTIDE SEQUENCE [LARGE SCALE GENOMIC DNA]</scope>
    <source>
        <strain evidence="11">type strain: E19</strain>
    </source>
</reference>
<feature type="domain" description="T-SNARE coiled-coil homology" evidence="8">
    <location>
        <begin position="627"/>
        <end position="689"/>
    </location>
</feature>
<dbReference type="PROSITE" id="PS50192">
    <property type="entry name" value="T_SNARE"/>
    <property type="match status" value="1"/>
</dbReference>
<proteinExistence type="inferred from homology"/>
<comment type="subcellular location">
    <subcellularLocation>
        <location evidence="1">Cell inner membrane</location>
        <topology evidence="1">Multi-pass membrane protein</topology>
    </subcellularLocation>
</comment>
<dbReference type="KEGG" id="hdi:HDIA_0309"/>
<dbReference type="AlphaFoldDB" id="A0A2C9D0R9"/>
<accession>A0A2C9D0R9</accession>
<feature type="domain" description="Methyl-accepting transducer" evidence="7">
    <location>
        <begin position="475"/>
        <end position="711"/>
    </location>
</feature>
<dbReference type="Gene3D" id="3.30.450.20">
    <property type="entry name" value="PAS domain"/>
    <property type="match status" value="2"/>
</dbReference>
<dbReference type="CDD" id="cd12913">
    <property type="entry name" value="PDC1_MCP_like"/>
    <property type="match status" value="1"/>
</dbReference>
<dbReference type="InterPro" id="IPR000727">
    <property type="entry name" value="T_SNARE_dom"/>
</dbReference>
<sequence>MNVHSVKFKIVALSAVCVATVSVAFVGYGLYSSTETSAYVTENVQHLLDQSAQQSLARLASTQAGVIRAEVDSALDAARTMARSLEVIAAPENNLGSPLADRRAQLNAILLGVLKDNPRFNGTYSAWMPNALDGFDLNYHGKADVGSDATGRALPYWTRDAHGKIAIQPLVEYDSHEAHPNGVMKGGWFIGPQTTGRESILAPLPYVVQGKHVYLATMSVPIAVNGKFLGVAGADFDLSFVQTLAEQVNQTVYEGAGSLAIVSNDGLVVASSSNPEAIGGSVSAISSDAAGDEKILAGGKPVIRVDEANDTLQVFSPIPLGRTDATWSVIVTVPRSVVMADAESLATALAERGRNDAFWQLVVAAVITAAAVIGMGLLAHSISSPIAKLTEALRRLAGGERLAEISGAKRRDEIGDIARAVDQIRIGTEAEAERKAAADIAARQEQEALRRSTMLRLADEFESAMGDVVSGVVRASVQLKAASGTMSSATNEVATQSNAAASASNEASANVQTVASAAEELAASIGEIKRQVDESARIAGRAATDAELTASKVRELSGAANKIGDVVDLIDNIASQTNLLALNATIEAARAGEAGKGFAVVASEVKQLAEQTSKATSEIAAQIGEIQESTQESAASIVAITRVIDQINEVAAAIASAVDQQGAATNEIAHNVAQASQGTQQVSENIFGINNAAAETTSAATQVESSANELSSQSETLRTVMDRFLRTVRAA</sequence>
<evidence type="ECO:0000259" key="7">
    <source>
        <dbReference type="PROSITE" id="PS50111"/>
    </source>
</evidence>
<evidence type="ECO:0000313" key="10">
    <source>
        <dbReference type="EMBL" id="SON53850.1"/>
    </source>
</evidence>
<organism evidence="10 11">
    <name type="scientific">Hartmannibacter diazotrophicus</name>
    <dbReference type="NCBI Taxonomy" id="1482074"/>
    <lineage>
        <taxon>Bacteria</taxon>
        <taxon>Pseudomonadati</taxon>
        <taxon>Pseudomonadota</taxon>
        <taxon>Alphaproteobacteria</taxon>
        <taxon>Hyphomicrobiales</taxon>
        <taxon>Pleomorphomonadaceae</taxon>
        <taxon>Hartmannibacter</taxon>
    </lineage>
</organism>
<evidence type="ECO:0000256" key="5">
    <source>
        <dbReference type="PROSITE-ProRule" id="PRU00284"/>
    </source>
</evidence>
<dbReference type="OrthoDB" id="9814362at2"/>
<keyword evidence="2" id="KW-1003">Cell membrane</keyword>
<evidence type="ECO:0000313" key="11">
    <source>
        <dbReference type="Proteomes" id="UP000223606"/>
    </source>
</evidence>
<keyword evidence="6" id="KW-0812">Transmembrane</keyword>
<evidence type="ECO:0000256" key="6">
    <source>
        <dbReference type="SAM" id="Phobius"/>
    </source>
</evidence>
<dbReference type="CDD" id="cd06225">
    <property type="entry name" value="HAMP"/>
    <property type="match status" value="1"/>
</dbReference>
<dbReference type="SMART" id="SM00283">
    <property type="entry name" value="MA"/>
    <property type="match status" value="1"/>
</dbReference>
<dbReference type="Pfam" id="PF00672">
    <property type="entry name" value="HAMP"/>
    <property type="match status" value="1"/>
</dbReference>
<dbReference type="PANTHER" id="PTHR32089">
    <property type="entry name" value="METHYL-ACCEPTING CHEMOTAXIS PROTEIN MCPB"/>
    <property type="match status" value="1"/>
</dbReference>
<dbReference type="EMBL" id="LT960614">
    <property type="protein sequence ID" value="SON53850.1"/>
    <property type="molecule type" value="Genomic_DNA"/>
</dbReference>
<dbReference type="GO" id="GO:0007165">
    <property type="term" value="P:signal transduction"/>
    <property type="evidence" value="ECO:0007669"/>
    <property type="project" value="UniProtKB-KW"/>
</dbReference>
<evidence type="ECO:0000256" key="3">
    <source>
        <dbReference type="ARBA" id="ARBA00023224"/>
    </source>
</evidence>
<dbReference type="PROSITE" id="PS50111">
    <property type="entry name" value="CHEMOTAXIS_TRANSDUC_2"/>
    <property type="match status" value="1"/>
</dbReference>
<evidence type="ECO:0000256" key="2">
    <source>
        <dbReference type="ARBA" id="ARBA00022519"/>
    </source>
</evidence>
<dbReference type="Pfam" id="PF00015">
    <property type="entry name" value="MCPsignal"/>
    <property type="match status" value="1"/>
</dbReference>
<evidence type="ECO:0000259" key="9">
    <source>
        <dbReference type="PROSITE" id="PS50885"/>
    </source>
</evidence>
<dbReference type="Gene3D" id="6.10.340.10">
    <property type="match status" value="1"/>
</dbReference>
<keyword evidence="6" id="KW-1133">Transmembrane helix</keyword>
<protein>
    <submittedName>
        <fullName evidence="10">Serine chemoreceptor protein</fullName>
    </submittedName>
</protein>
<dbReference type="InterPro" id="IPR003660">
    <property type="entry name" value="HAMP_dom"/>
</dbReference>
<dbReference type="PROSITE" id="PS50885">
    <property type="entry name" value="HAMP"/>
    <property type="match status" value="1"/>
</dbReference>
<keyword evidence="6" id="KW-0472">Membrane</keyword>
<dbReference type="Gene3D" id="1.10.287.950">
    <property type="entry name" value="Methyl-accepting chemotaxis protein"/>
    <property type="match status" value="1"/>
</dbReference>
<keyword evidence="3 5" id="KW-0807">Transducer</keyword>
<dbReference type="Proteomes" id="UP000223606">
    <property type="component" value="Chromosome 1"/>
</dbReference>
<dbReference type="GO" id="GO:0005886">
    <property type="term" value="C:plasma membrane"/>
    <property type="evidence" value="ECO:0007669"/>
    <property type="project" value="UniProtKB-SubCell"/>
</dbReference>
<dbReference type="SMART" id="SM00304">
    <property type="entry name" value="HAMP"/>
    <property type="match status" value="1"/>
</dbReference>